<feature type="compositionally biased region" description="Polar residues" evidence="1">
    <location>
        <begin position="137"/>
        <end position="148"/>
    </location>
</feature>
<reference evidence="2 3" key="1">
    <citation type="journal article" date="2024" name="Plant Biotechnol. J.">
        <title>Dendrobium thyrsiflorum genome and its molecular insights into genes involved in important horticultural traits.</title>
        <authorList>
            <person name="Chen B."/>
            <person name="Wang J.Y."/>
            <person name="Zheng P.J."/>
            <person name="Li K.L."/>
            <person name="Liang Y.M."/>
            <person name="Chen X.F."/>
            <person name="Zhang C."/>
            <person name="Zhao X."/>
            <person name="He X."/>
            <person name="Zhang G.Q."/>
            <person name="Liu Z.J."/>
            <person name="Xu Q."/>
        </authorList>
    </citation>
    <scope>NUCLEOTIDE SEQUENCE [LARGE SCALE GENOMIC DNA]</scope>
    <source>
        <strain evidence="2">GZMU011</strain>
    </source>
</reference>
<accession>A0ABD0VU87</accession>
<keyword evidence="3" id="KW-1185">Reference proteome</keyword>
<organism evidence="2 3">
    <name type="scientific">Dendrobium thyrsiflorum</name>
    <name type="common">Pinecone-like raceme dendrobium</name>
    <name type="synonym">Orchid</name>
    <dbReference type="NCBI Taxonomy" id="117978"/>
    <lineage>
        <taxon>Eukaryota</taxon>
        <taxon>Viridiplantae</taxon>
        <taxon>Streptophyta</taxon>
        <taxon>Embryophyta</taxon>
        <taxon>Tracheophyta</taxon>
        <taxon>Spermatophyta</taxon>
        <taxon>Magnoliopsida</taxon>
        <taxon>Liliopsida</taxon>
        <taxon>Asparagales</taxon>
        <taxon>Orchidaceae</taxon>
        <taxon>Epidendroideae</taxon>
        <taxon>Malaxideae</taxon>
        <taxon>Dendrobiinae</taxon>
        <taxon>Dendrobium</taxon>
    </lineage>
</organism>
<dbReference type="EMBL" id="JANQDX010000002">
    <property type="protein sequence ID" value="KAL0928128.1"/>
    <property type="molecule type" value="Genomic_DNA"/>
</dbReference>
<sequence length="214" mass="23516">MISILSCALDSKLQSIYAKQSNKNTCSGSIRLIPASLNQSFFPLIFPSSIILISYILELILEATKAEGTPTMMVQYSDMPICHLSAANSIHKVSRNSGVYVSTDCHCLRIPSALAAILSQSLLKGKMMGLPSIQEITPNKYNSTNPGQQGRRWKESGTTQGGDGGKICRNGRKVHNDRRKVVIHGKPNGKSIREHGRHDEEINRDAVESFNGDY</sequence>
<feature type="region of interest" description="Disordered" evidence="1">
    <location>
        <begin position="137"/>
        <end position="171"/>
    </location>
</feature>
<proteinExistence type="predicted"/>
<dbReference type="Proteomes" id="UP001552299">
    <property type="component" value="Unassembled WGS sequence"/>
</dbReference>
<evidence type="ECO:0000313" key="2">
    <source>
        <dbReference type="EMBL" id="KAL0928128.1"/>
    </source>
</evidence>
<evidence type="ECO:0000313" key="3">
    <source>
        <dbReference type="Proteomes" id="UP001552299"/>
    </source>
</evidence>
<dbReference type="AlphaFoldDB" id="A0ABD0VU87"/>
<gene>
    <name evidence="2" type="ORF">M5K25_002368</name>
</gene>
<evidence type="ECO:0000256" key="1">
    <source>
        <dbReference type="SAM" id="MobiDB-lite"/>
    </source>
</evidence>
<name>A0ABD0VU87_DENTH</name>
<comment type="caution">
    <text evidence="2">The sequence shown here is derived from an EMBL/GenBank/DDBJ whole genome shotgun (WGS) entry which is preliminary data.</text>
</comment>
<protein>
    <submittedName>
        <fullName evidence="2">Uncharacterized protein</fullName>
    </submittedName>
</protein>